<organism evidence="1 2">
    <name type="scientific">Burkholderia cepacia</name>
    <name type="common">Pseudomonas cepacia</name>
    <dbReference type="NCBI Taxonomy" id="292"/>
    <lineage>
        <taxon>Bacteria</taxon>
        <taxon>Pseudomonadati</taxon>
        <taxon>Pseudomonadota</taxon>
        <taxon>Betaproteobacteria</taxon>
        <taxon>Burkholderiales</taxon>
        <taxon>Burkholderiaceae</taxon>
        <taxon>Burkholderia</taxon>
        <taxon>Burkholderia cepacia complex</taxon>
    </lineage>
</organism>
<sequence length="146" mass="15991">MALAIRVDWQSGAVHADRARIEVGSDGQLGEDIRRLCSSAQPAANGAVRYRVSEKVTFGGHAGECVIDVNEGRLASVTILFDTIRFFDKSITESKIVRSIAKSAGLTVVSEHPAVAQLEPRAWGVAEFRYDPRQGDLSFEVQFRND</sequence>
<proteinExistence type="predicted"/>
<dbReference type="Proteomes" id="UP000036338">
    <property type="component" value="Unassembled WGS sequence"/>
</dbReference>
<name>A0A0J5WRP6_BURCE</name>
<evidence type="ECO:0000313" key="1">
    <source>
        <dbReference type="EMBL" id="KML55146.1"/>
    </source>
</evidence>
<dbReference type="RefSeq" id="WP_048248009.1">
    <property type="nucleotide sequence ID" value="NZ_LDWR01000033.1"/>
</dbReference>
<comment type="caution">
    <text evidence="1">The sequence shown here is derived from an EMBL/GenBank/DDBJ whole genome shotgun (WGS) entry which is preliminary data.</text>
</comment>
<dbReference type="EMBL" id="LDWR01000033">
    <property type="protein sequence ID" value="KML55146.1"/>
    <property type="molecule type" value="Genomic_DNA"/>
</dbReference>
<dbReference type="PATRIC" id="fig|292.27.peg.4053"/>
<evidence type="ECO:0000313" key="2">
    <source>
        <dbReference type="Proteomes" id="UP000036338"/>
    </source>
</evidence>
<dbReference type="AlphaFoldDB" id="A0A0J5WRP6"/>
<reference evidence="1 2" key="1">
    <citation type="submission" date="2015-05" db="EMBL/GenBank/DDBJ databases">
        <title>Draft genome of Burkholderia cepacia LK29.</title>
        <authorList>
            <person name="Chan X.Y."/>
        </authorList>
    </citation>
    <scope>NUCLEOTIDE SEQUENCE [LARGE SCALE GENOMIC DNA]</scope>
    <source>
        <strain evidence="1 2">LK29</strain>
    </source>
</reference>
<accession>A0A0J5WRP6</accession>
<protein>
    <submittedName>
        <fullName evidence="1">Uncharacterized protein</fullName>
    </submittedName>
</protein>
<gene>
    <name evidence="1" type="ORF">VL15_19865</name>
</gene>